<accession>A0ABX2HR75</accession>
<proteinExistence type="predicted"/>
<keyword evidence="3" id="KW-1185">Reference proteome</keyword>
<gene>
    <name evidence="2" type="ORF">G5B36_25215</name>
</gene>
<name>A0ABX2HR75_9FIRM</name>
<evidence type="ECO:0000313" key="2">
    <source>
        <dbReference type="EMBL" id="NSJ51974.1"/>
    </source>
</evidence>
<dbReference type="Gene3D" id="3.40.50.10140">
    <property type="entry name" value="Toll/interleukin-1 receptor homology (TIR) domain"/>
    <property type="match status" value="1"/>
</dbReference>
<dbReference type="InterPro" id="IPR035897">
    <property type="entry name" value="Toll_tir_struct_dom_sf"/>
</dbReference>
<sequence length="196" mass="22818">MAHKTFISYKYSESRELRDKIIGALGKDATYYKGENVDSKDMSDYKRETIKANLSDMMYDTSVTIVILSPNMRESEWIGWEISYCLKKITRKDRTSQRNGVVAVIKKVNGSYSWFKYSEGDAIKYHMNKVQDIIAKNHFNSNPPKKVDGRYDWLDGSYIAFIEEDEFLDNPKKYINNAYEKSENDGKGYDLTVTED</sequence>
<dbReference type="RefSeq" id="WP_165643021.1">
    <property type="nucleotide sequence ID" value="NZ_JAAITT010000053.1"/>
</dbReference>
<dbReference type="Proteomes" id="UP000669239">
    <property type="component" value="Unassembled WGS sequence"/>
</dbReference>
<organism evidence="2 3">
    <name type="scientific">Enterocloster aldenensis</name>
    <dbReference type="NCBI Taxonomy" id="358742"/>
    <lineage>
        <taxon>Bacteria</taxon>
        <taxon>Bacillati</taxon>
        <taxon>Bacillota</taxon>
        <taxon>Clostridia</taxon>
        <taxon>Lachnospirales</taxon>
        <taxon>Lachnospiraceae</taxon>
        <taxon>Enterocloster</taxon>
    </lineage>
</organism>
<evidence type="ECO:0000259" key="1">
    <source>
        <dbReference type="Pfam" id="PF08937"/>
    </source>
</evidence>
<feature type="domain" description="Thoeris protein ThsB TIR-like" evidence="1">
    <location>
        <begin position="6"/>
        <end position="102"/>
    </location>
</feature>
<dbReference type="InterPro" id="IPR015032">
    <property type="entry name" value="ThsB__TIR-like_domain"/>
</dbReference>
<protein>
    <submittedName>
        <fullName evidence="2">TIR domain-containing protein</fullName>
    </submittedName>
</protein>
<dbReference type="Pfam" id="PF08937">
    <property type="entry name" value="ThsB_TIR"/>
    <property type="match status" value="1"/>
</dbReference>
<dbReference type="EMBL" id="JAAITT010000053">
    <property type="protein sequence ID" value="NSJ51974.1"/>
    <property type="molecule type" value="Genomic_DNA"/>
</dbReference>
<reference evidence="2 3" key="1">
    <citation type="journal article" date="2020" name="Cell Host Microbe">
        <title>Functional and Genomic Variation between Human-Derived Isolates of Lachnospiraceae Reveals Inter- and Intra-Species Diversity.</title>
        <authorList>
            <person name="Sorbara M.T."/>
            <person name="Littmann E.R."/>
            <person name="Fontana E."/>
            <person name="Moody T.U."/>
            <person name="Kohout C.E."/>
            <person name="Gjonbalaj M."/>
            <person name="Eaton V."/>
            <person name="Seok R."/>
            <person name="Leiner I.M."/>
            <person name="Pamer E.G."/>
        </authorList>
    </citation>
    <scope>NUCLEOTIDE SEQUENCE [LARGE SCALE GENOMIC DNA]</scope>
    <source>
        <strain evidence="2 3">MSK.1.17</strain>
    </source>
</reference>
<comment type="caution">
    <text evidence="2">The sequence shown here is derived from an EMBL/GenBank/DDBJ whole genome shotgun (WGS) entry which is preliminary data.</text>
</comment>
<evidence type="ECO:0000313" key="3">
    <source>
        <dbReference type="Proteomes" id="UP000669239"/>
    </source>
</evidence>
<dbReference type="SUPFAM" id="SSF52200">
    <property type="entry name" value="Toll/Interleukin receptor TIR domain"/>
    <property type="match status" value="1"/>
</dbReference>